<keyword evidence="3" id="KW-0808">Transferase</keyword>
<dbReference type="PANTHER" id="PTHR10434">
    <property type="entry name" value="1-ACYL-SN-GLYCEROL-3-PHOSPHATE ACYLTRANSFERASE"/>
    <property type="match status" value="1"/>
</dbReference>
<dbReference type="AlphaFoldDB" id="A0A1F7V6L9"/>
<comment type="pathway">
    <text evidence="1">Lipid metabolism.</text>
</comment>
<dbReference type="STRING" id="1802407.A3I40_01735"/>
<keyword evidence="2" id="KW-0444">Lipid biosynthesis</keyword>
<evidence type="ECO:0000256" key="1">
    <source>
        <dbReference type="ARBA" id="ARBA00005189"/>
    </source>
</evidence>
<dbReference type="CDD" id="cd07989">
    <property type="entry name" value="LPLAT_AGPAT-like"/>
    <property type="match status" value="1"/>
</dbReference>
<dbReference type="PANTHER" id="PTHR10434:SF64">
    <property type="entry name" value="1-ACYL-SN-GLYCEROL-3-PHOSPHATE ACYLTRANSFERASE-RELATED"/>
    <property type="match status" value="1"/>
</dbReference>
<name>A0A1F7V6L9_9BACT</name>
<evidence type="ECO:0000256" key="2">
    <source>
        <dbReference type="ARBA" id="ARBA00022516"/>
    </source>
</evidence>
<gene>
    <name evidence="7" type="ORF">A3I40_01735</name>
</gene>
<reference evidence="7 8" key="1">
    <citation type="journal article" date="2016" name="Nat. Commun.">
        <title>Thousands of microbial genomes shed light on interconnected biogeochemical processes in an aquifer system.</title>
        <authorList>
            <person name="Anantharaman K."/>
            <person name="Brown C.T."/>
            <person name="Hug L.A."/>
            <person name="Sharon I."/>
            <person name="Castelle C.J."/>
            <person name="Probst A.J."/>
            <person name="Thomas B.C."/>
            <person name="Singh A."/>
            <person name="Wilkins M.J."/>
            <person name="Karaoz U."/>
            <person name="Brodie E.L."/>
            <person name="Williams K.H."/>
            <person name="Hubbard S.S."/>
            <person name="Banfield J.F."/>
        </authorList>
    </citation>
    <scope>NUCLEOTIDE SEQUENCE [LARGE SCALE GENOMIC DNA]</scope>
</reference>
<accession>A0A1F7V6L9</accession>
<evidence type="ECO:0000256" key="5">
    <source>
        <dbReference type="ARBA" id="ARBA00023315"/>
    </source>
</evidence>
<organism evidence="7 8">
    <name type="scientific">Candidatus Uhrbacteria bacterium RIFCSPLOWO2_02_FULL_48_12</name>
    <dbReference type="NCBI Taxonomy" id="1802407"/>
    <lineage>
        <taxon>Bacteria</taxon>
        <taxon>Candidatus Uhriibacteriota</taxon>
    </lineage>
</organism>
<dbReference type="InterPro" id="IPR002123">
    <property type="entry name" value="Plipid/glycerol_acylTrfase"/>
</dbReference>
<evidence type="ECO:0000259" key="6">
    <source>
        <dbReference type="SMART" id="SM00563"/>
    </source>
</evidence>
<dbReference type="SMART" id="SM00563">
    <property type="entry name" value="PlsC"/>
    <property type="match status" value="1"/>
</dbReference>
<keyword evidence="4" id="KW-0443">Lipid metabolism</keyword>
<keyword evidence="5" id="KW-0012">Acyltransferase</keyword>
<evidence type="ECO:0000313" key="8">
    <source>
        <dbReference type="Proteomes" id="UP000178723"/>
    </source>
</evidence>
<dbReference type="Pfam" id="PF01553">
    <property type="entry name" value="Acyltransferase"/>
    <property type="match status" value="1"/>
</dbReference>
<evidence type="ECO:0000313" key="7">
    <source>
        <dbReference type="EMBL" id="OGL86139.1"/>
    </source>
</evidence>
<dbReference type="SUPFAM" id="SSF69593">
    <property type="entry name" value="Glycerol-3-phosphate (1)-acyltransferase"/>
    <property type="match status" value="1"/>
</dbReference>
<comment type="caution">
    <text evidence="7">The sequence shown here is derived from an EMBL/GenBank/DDBJ whole genome shotgun (WGS) entry which is preliminary data.</text>
</comment>
<evidence type="ECO:0000256" key="3">
    <source>
        <dbReference type="ARBA" id="ARBA00022679"/>
    </source>
</evidence>
<dbReference type="GO" id="GO:0006654">
    <property type="term" value="P:phosphatidic acid biosynthetic process"/>
    <property type="evidence" value="ECO:0007669"/>
    <property type="project" value="TreeGrafter"/>
</dbReference>
<dbReference type="Proteomes" id="UP000178723">
    <property type="component" value="Unassembled WGS sequence"/>
</dbReference>
<proteinExistence type="predicted"/>
<dbReference type="EMBL" id="MGEP01000052">
    <property type="protein sequence ID" value="OGL86139.1"/>
    <property type="molecule type" value="Genomic_DNA"/>
</dbReference>
<protein>
    <recommendedName>
        <fullName evidence="6">Phospholipid/glycerol acyltransferase domain-containing protein</fullName>
    </recommendedName>
</protein>
<sequence length="276" mass="31707">MNALSYLKYPSWTLWHFLITPRLALRNTRIILAAFWRTTIVGRRAIRVLRLHSQDCTARWMPQRWSVSRRGRYIWRVAQQQWARWIIKRAGLAVRTVGYERVDWAQPHIIVVNHQSTIDALMIIALIPNGRLVAKKEILRYPFIGPAARFGGQIIVDRQDHASGQNMKAIRQGMAEWSRCNLIFFPEGTRTLTGQVGDFRLGAFAIAQELGLPIVPVAISGAFEALPKGSLLRLRQNPAIRVEIGEEIAIDGPRRRDVKRLGYKVRRTIINMMEGR</sequence>
<feature type="domain" description="Phospholipid/glycerol acyltransferase" evidence="6">
    <location>
        <begin position="108"/>
        <end position="222"/>
    </location>
</feature>
<dbReference type="GO" id="GO:0003841">
    <property type="term" value="F:1-acylglycerol-3-phosphate O-acyltransferase activity"/>
    <property type="evidence" value="ECO:0007669"/>
    <property type="project" value="TreeGrafter"/>
</dbReference>
<evidence type="ECO:0000256" key="4">
    <source>
        <dbReference type="ARBA" id="ARBA00023098"/>
    </source>
</evidence>